<dbReference type="Proteomes" id="UP000014113">
    <property type="component" value="Unassembled WGS sequence"/>
</dbReference>
<dbReference type="STRING" id="1121865.OMW_01425"/>
<organism evidence="2 3">
    <name type="scientific">Enterococcus columbae DSM 7374 = ATCC 51263</name>
    <dbReference type="NCBI Taxonomy" id="1121865"/>
    <lineage>
        <taxon>Bacteria</taxon>
        <taxon>Bacillati</taxon>
        <taxon>Bacillota</taxon>
        <taxon>Bacilli</taxon>
        <taxon>Lactobacillales</taxon>
        <taxon>Enterococcaceae</taxon>
        <taxon>Enterococcus</taxon>
    </lineage>
</organism>
<comment type="caution">
    <text evidence="2">The sequence shown here is derived from an EMBL/GenBank/DDBJ whole genome shotgun (WGS) entry which is preliminary data.</text>
</comment>
<dbReference type="InterPro" id="IPR013332">
    <property type="entry name" value="KPR_N"/>
</dbReference>
<accession>S0KKJ1</accession>
<proteinExistence type="predicted"/>
<evidence type="ECO:0000313" key="2">
    <source>
        <dbReference type="EMBL" id="EOW80339.1"/>
    </source>
</evidence>
<dbReference type="PATRIC" id="fig|1121865.3.peg.1387"/>
<dbReference type="RefSeq" id="WP_016183565.1">
    <property type="nucleotide sequence ID" value="NZ_JXKI01000004.1"/>
</dbReference>
<sequence length="296" mass="32949">MKILIFGRGAIGSQYGWALEKAGHTVDFYVRKERKDIYEQGVNATIYDGRIKDYLKFHWNINLIDEIPIKHDYDLIFLSINPEQVSIAIDYLTPRIGNATLLFFCNYGRDISKAIGSIPANHVVFGFPGAGGGYEENDLYGILMKSVEIGCTGNNPTVREKEIIELFKGADFKVSLQKDISRWLFLHYIANAAMEGAAAEVGGFEAAISSSEALSHMVLNIRKMSPYLKAKGVKKNVLLIAMSIIPPKFMGSVMKNLVYKPGTPMHMAQSHNHFKPGYAVEEIKADAKKLGIILDI</sequence>
<protein>
    <recommendedName>
        <fullName evidence="1">Ketopantoate reductase N-terminal domain-containing protein</fullName>
    </recommendedName>
</protein>
<dbReference type="eggNOG" id="COG1893">
    <property type="taxonomic scope" value="Bacteria"/>
</dbReference>
<feature type="domain" description="Ketopantoate reductase N-terminal" evidence="1">
    <location>
        <begin position="3"/>
        <end position="126"/>
    </location>
</feature>
<dbReference type="Gene3D" id="3.40.50.720">
    <property type="entry name" value="NAD(P)-binding Rossmann-like Domain"/>
    <property type="match status" value="1"/>
</dbReference>
<evidence type="ECO:0000313" key="3">
    <source>
        <dbReference type="Proteomes" id="UP000014113"/>
    </source>
</evidence>
<dbReference type="AlphaFoldDB" id="S0KKJ1"/>
<dbReference type="InterPro" id="IPR036291">
    <property type="entry name" value="NAD(P)-bd_dom_sf"/>
</dbReference>
<dbReference type="OrthoDB" id="9793586at2"/>
<keyword evidence="3" id="KW-1185">Reference proteome</keyword>
<reference evidence="2 3" key="1">
    <citation type="submission" date="2013-03" db="EMBL/GenBank/DDBJ databases">
        <title>The Genome Sequence of Enterococcus columbae ATCC_51263 (PacBio/Illumina hybrid assembly).</title>
        <authorList>
            <consortium name="The Broad Institute Genomics Platform"/>
            <consortium name="The Broad Institute Genome Sequencing Center for Infectious Disease"/>
            <person name="Earl A."/>
            <person name="Russ C."/>
            <person name="Gilmore M."/>
            <person name="Surin D."/>
            <person name="Walker B."/>
            <person name="Young S."/>
            <person name="Zeng Q."/>
            <person name="Gargeya S."/>
            <person name="Fitzgerald M."/>
            <person name="Haas B."/>
            <person name="Abouelleil A."/>
            <person name="Allen A.W."/>
            <person name="Alvarado L."/>
            <person name="Arachchi H.M."/>
            <person name="Berlin A.M."/>
            <person name="Chapman S.B."/>
            <person name="Gainer-Dewar J."/>
            <person name="Goldberg J."/>
            <person name="Griggs A."/>
            <person name="Gujja S."/>
            <person name="Hansen M."/>
            <person name="Howarth C."/>
            <person name="Imamovic A."/>
            <person name="Ireland A."/>
            <person name="Larimer J."/>
            <person name="McCowan C."/>
            <person name="Murphy C."/>
            <person name="Pearson M."/>
            <person name="Poon T.W."/>
            <person name="Priest M."/>
            <person name="Roberts A."/>
            <person name="Saif S."/>
            <person name="Shea T."/>
            <person name="Sisk P."/>
            <person name="Sykes S."/>
            <person name="Wortman J."/>
            <person name="Nusbaum C."/>
            <person name="Birren B."/>
        </authorList>
    </citation>
    <scope>NUCLEOTIDE SEQUENCE [LARGE SCALE GENOMIC DNA]</scope>
    <source>
        <strain evidence="2 3">ATCC 51263</strain>
    </source>
</reference>
<dbReference type="SUPFAM" id="SSF51735">
    <property type="entry name" value="NAD(P)-binding Rossmann-fold domains"/>
    <property type="match status" value="1"/>
</dbReference>
<gene>
    <name evidence="2" type="ORF">I568_02039</name>
</gene>
<evidence type="ECO:0000259" key="1">
    <source>
        <dbReference type="Pfam" id="PF02558"/>
    </source>
</evidence>
<dbReference type="Pfam" id="PF02558">
    <property type="entry name" value="ApbA"/>
    <property type="match status" value="1"/>
</dbReference>
<name>S0KKJ1_9ENTE</name>
<dbReference type="EMBL" id="ASWJ01000009">
    <property type="protein sequence ID" value="EOW80339.1"/>
    <property type="molecule type" value="Genomic_DNA"/>
</dbReference>